<keyword evidence="1" id="KW-0812">Transmembrane</keyword>
<dbReference type="EMBL" id="ML179223">
    <property type="protein sequence ID" value="THU94457.1"/>
    <property type="molecule type" value="Genomic_DNA"/>
</dbReference>
<dbReference type="Proteomes" id="UP000297245">
    <property type="component" value="Unassembled WGS sequence"/>
</dbReference>
<keyword evidence="3" id="KW-1185">Reference proteome</keyword>
<keyword evidence="1" id="KW-0472">Membrane</keyword>
<feature type="transmembrane region" description="Helical" evidence="1">
    <location>
        <begin position="95"/>
        <end position="117"/>
    </location>
</feature>
<name>A0A4S8LXR8_DENBC</name>
<proteinExistence type="predicted"/>
<evidence type="ECO:0000256" key="1">
    <source>
        <dbReference type="SAM" id="Phobius"/>
    </source>
</evidence>
<sequence length="163" mass="17812">MIVGIDTWRKRGRKERSMGWNSKSENLKSIKIGTCIVVKFGSAREEKEDEDGDIDLPTSLQHSPLKSPFSNTHLSTVGSCIEMTAGTVQAGLRSAMFGLMWVIVPFSLSAFYTYLLATSSRTKMMFPNDILFSSSSSAPSGSINARVSLGSQLHSFPNAKARV</sequence>
<protein>
    <submittedName>
        <fullName evidence="2">Uncharacterized protein</fullName>
    </submittedName>
</protein>
<evidence type="ECO:0000313" key="2">
    <source>
        <dbReference type="EMBL" id="THU94457.1"/>
    </source>
</evidence>
<accession>A0A4S8LXR8</accession>
<reference evidence="2 3" key="1">
    <citation type="journal article" date="2019" name="Nat. Ecol. Evol.">
        <title>Megaphylogeny resolves global patterns of mushroom evolution.</title>
        <authorList>
            <person name="Varga T."/>
            <person name="Krizsan K."/>
            <person name="Foldi C."/>
            <person name="Dima B."/>
            <person name="Sanchez-Garcia M."/>
            <person name="Sanchez-Ramirez S."/>
            <person name="Szollosi G.J."/>
            <person name="Szarkandi J.G."/>
            <person name="Papp V."/>
            <person name="Albert L."/>
            <person name="Andreopoulos W."/>
            <person name="Angelini C."/>
            <person name="Antonin V."/>
            <person name="Barry K.W."/>
            <person name="Bougher N.L."/>
            <person name="Buchanan P."/>
            <person name="Buyck B."/>
            <person name="Bense V."/>
            <person name="Catcheside P."/>
            <person name="Chovatia M."/>
            <person name="Cooper J."/>
            <person name="Damon W."/>
            <person name="Desjardin D."/>
            <person name="Finy P."/>
            <person name="Geml J."/>
            <person name="Haridas S."/>
            <person name="Hughes K."/>
            <person name="Justo A."/>
            <person name="Karasinski D."/>
            <person name="Kautmanova I."/>
            <person name="Kiss B."/>
            <person name="Kocsube S."/>
            <person name="Kotiranta H."/>
            <person name="LaButti K.M."/>
            <person name="Lechner B.E."/>
            <person name="Liimatainen K."/>
            <person name="Lipzen A."/>
            <person name="Lukacs Z."/>
            <person name="Mihaltcheva S."/>
            <person name="Morgado L.N."/>
            <person name="Niskanen T."/>
            <person name="Noordeloos M.E."/>
            <person name="Ohm R.A."/>
            <person name="Ortiz-Santana B."/>
            <person name="Ovrebo C."/>
            <person name="Racz N."/>
            <person name="Riley R."/>
            <person name="Savchenko A."/>
            <person name="Shiryaev A."/>
            <person name="Soop K."/>
            <person name="Spirin V."/>
            <person name="Szebenyi C."/>
            <person name="Tomsovsky M."/>
            <person name="Tulloss R.E."/>
            <person name="Uehling J."/>
            <person name="Grigoriev I.V."/>
            <person name="Vagvolgyi C."/>
            <person name="Papp T."/>
            <person name="Martin F.M."/>
            <person name="Miettinen O."/>
            <person name="Hibbett D.S."/>
            <person name="Nagy L.G."/>
        </authorList>
    </citation>
    <scope>NUCLEOTIDE SEQUENCE [LARGE SCALE GENOMIC DNA]</scope>
    <source>
        <strain evidence="2 3">CBS 962.96</strain>
    </source>
</reference>
<organism evidence="2 3">
    <name type="scientific">Dendrothele bispora (strain CBS 962.96)</name>
    <dbReference type="NCBI Taxonomy" id="1314807"/>
    <lineage>
        <taxon>Eukaryota</taxon>
        <taxon>Fungi</taxon>
        <taxon>Dikarya</taxon>
        <taxon>Basidiomycota</taxon>
        <taxon>Agaricomycotina</taxon>
        <taxon>Agaricomycetes</taxon>
        <taxon>Agaricomycetidae</taxon>
        <taxon>Agaricales</taxon>
        <taxon>Agaricales incertae sedis</taxon>
        <taxon>Dendrothele</taxon>
    </lineage>
</organism>
<gene>
    <name evidence="2" type="ORF">K435DRAFT_157921</name>
</gene>
<evidence type="ECO:0000313" key="3">
    <source>
        <dbReference type="Proteomes" id="UP000297245"/>
    </source>
</evidence>
<keyword evidence="1" id="KW-1133">Transmembrane helix</keyword>
<dbReference type="AlphaFoldDB" id="A0A4S8LXR8"/>